<organism evidence="2 3">
    <name type="scientific">Phytophthora aleatoria</name>
    <dbReference type="NCBI Taxonomy" id="2496075"/>
    <lineage>
        <taxon>Eukaryota</taxon>
        <taxon>Sar</taxon>
        <taxon>Stramenopiles</taxon>
        <taxon>Oomycota</taxon>
        <taxon>Peronosporomycetes</taxon>
        <taxon>Peronosporales</taxon>
        <taxon>Peronosporaceae</taxon>
        <taxon>Phytophthora</taxon>
    </lineage>
</organism>
<reference evidence="2" key="1">
    <citation type="submission" date="2021-01" db="EMBL/GenBank/DDBJ databases">
        <title>Phytophthora aleatoria, a newly-described species from Pinus radiata is distinct from Phytophthora cactorum isolates based on comparative genomics.</title>
        <authorList>
            <person name="Mcdougal R."/>
            <person name="Panda P."/>
            <person name="Williams N."/>
            <person name="Studholme D.J."/>
        </authorList>
    </citation>
    <scope>NUCLEOTIDE SEQUENCE</scope>
    <source>
        <strain evidence="2">NZFS 4037</strain>
    </source>
</reference>
<gene>
    <name evidence="2" type="ORF">JG688_00011764</name>
</gene>
<dbReference type="EMBL" id="JAENGY010000852">
    <property type="protein sequence ID" value="KAG6955711.1"/>
    <property type="molecule type" value="Genomic_DNA"/>
</dbReference>
<feature type="compositionally biased region" description="Acidic residues" evidence="1">
    <location>
        <begin position="167"/>
        <end position="176"/>
    </location>
</feature>
<evidence type="ECO:0000313" key="3">
    <source>
        <dbReference type="Proteomes" id="UP000709295"/>
    </source>
</evidence>
<name>A0A8J5M2I1_9STRA</name>
<evidence type="ECO:0000313" key="2">
    <source>
        <dbReference type="EMBL" id="KAG6955711.1"/>
    </source>
</evidence>
<dbReference type="AlphaFoldDB" id="A0A8J5M2I1"/>
<comment type="caution">
    <text evidence="2">The sequence shown here is derived from an EMBL/GenBank/DDBJ whole genome shotgun (WGS) entry which is preliminary data.</text>
</comment>
<proteinExistence type="predicted"/>
<evidence type="ECO:0000256" key="1">
    <source>
        <dbReference type="SAM" id="MobiDB-lite"/>
    </source>
</evidence>
<protein>
    <submittedName>
        <fullName evidence="2">Uncharacterized protein</fullName>
    </submittedName>
</protein>
<dbReference type="Proteomes" id="UP000709295">
    <property type="component" value="Unassembled WGS sequence"/>
</dbReference>
<sequence>MLNDAWTYFGVKMNCFGLYQSKASLCTTLISCSMLMECIMCIDALEPPTKRPKKHADPKSSVSAPLAVGNPNVATDMSLSSPPVPTRACTLSPAPIPASTLSSAATQCLRRHGVLHQLPRCLRRLAHLLCAGATDEGVFLEPGDDEDFCIEDDVGDDETCGDKSVADENDEEIDSDSEAKVVTPDPILEEPNTDEVTYSSLQDISKADLRLHTLKGCDAHMEDSIEMSSYQQLN</sequence>
<accession>A0A8J5M2I1</accession>
<feature type="region of interest" description="Disordered" evidence="1">
    <location>
        <begin position="159"/>
        <end position="194"/>
    </location>
</feature>
<keyword evidence="3" id="KW-1185">Reference proteome</keyword>